<comment type="caution">
    <text evidence="7">The sequence shown here is derived from an EMBL/GenBank/DDBJ whole genome shotgun (WGS) entry which is preliminary data.</text>
</comment>
<sequence length="154" mass="16356">MHITLNQQAQPVPPGWEDEPLLWLLREPLGLMGTRFGCGMGQCGACTVLIDGVAQRACLQTARGLQGRSITTIEGLAAPDGTLHPVQQAWLDLRVPQCGYCQSGQIMGAVALLRATPRPSDAQIDAAMSAHLCRCGTQHRVRAAIHQAAGGVKP</sequence>
<dbReference type="PROSITE" id="PS00197">
    <property type="entry name" value="2FE2S_FER_1"/>
    <property type="match status" value="1"/>
</dbReference>
<protein>
    <submittedName>
        <fullName evidence="7">(2Fe-2S)-binding protein</fullName>
    </submittedName>
</protein>
<dbReference type="Proteomes" id="UP000215441">
    <property type="component" value="Unassembled WGS sequence"/>
</dbReference>
<dbReference type="InterPro" id="IPR001041">
    <property type="entry name" value="2Fe-2S_ferredoxin-type"/>
</dbReference>
<accession>A0A235ER61</accession>
<dbReference type="GO" id="GO:0046872">
    <property type="term" value="F:metal ion binding"/>
    <property type="evidence" value="ECO:0007669"/>
    <property type="project" value="UniProtKB-KW"/>
</dbReference>
<dbReference type="InterPro" id="IPR012675">
    <property type="entry name" value="Beta-grasp_dom_sf"/>
</dbReference>
<evidence type="ECO:0000256" key="2">
    <source>
        <dbReference type="ARBA" id="ARBA00022723"/>
    </source>
</evidence>
<keyword evidence="2" id="KW-0479">Metal-binding</keyword>
<evidence type="ECO:0000313" key="8">
    <source>
        <dbReference type="Proteomes" id="UP000215441"/>
    </source>
</evidence>
<gene>
    <name evidence="7" type="ORF">CBY09_06805</name>
</gene>
<organism evidence="7 8">
    <name type="scientific">Acidovorax kalamii</name>
    <dbReference type="NCBI Taxonomy" id="2004485"/>
    <lineage>
        <taxon>Bacteria</taxon>
        <taxon>Pseudomonadati</taxon>
        <taxon>Pseudomonadota</taxon>
        <taxon>Betaproteobacteria</taxon>
        <taxon>Burkholderiales</taxon>
        <taxon>Comamonadaceae</taxon>
        <taxon>Acidovorax</taxon>
    </lineage>
</organism>
<dbReference type="SUPFAM" id="SSF47741">
    <property type="entry name" value="CO dehydrogenase ISP C-domain like"/>
    <property type="match status" value="1"/>
</dbReference>
<dbReference type="Pfam" id="PF01799">
    <property type="entry name" value="Fer2_2"/>
    <property type="match status" value="1"/>
</dbReference>
<keyword evidence="8" id="KW-1185">Reference proteome</keyword>
<dbReference type="PROSITE" id="PS51085">
    <property type="entry name" value="2FE2S_FER_2"/>
    <property type="match status" value="1"/>
</dbReference>
<dbReference type="SUPFAM" id="SSF54292">
    <property type="entry name" value="2Fe-2S ferredoxin-like"/>
    <property type="match status" value="1"/>
</dbReference>
<evidence type="ECO:0000313" key="7">
    <source>
        <dbReference type="EMBL" id="OYD51511.1"/>
    </source>
</evidence>
<evidence type="ECO:0000256" key="5">
    <source>
        <dbReference type="ARBA" id="ARBA00023014"/>
    </source>
</evidence>
<evidence type="ECO:0000256" key="1">
    <source>
        <dbReference type="ARBA" id="ARBA00022714"/>
    </source>
</evidence>
<keyword evidence="5" id="KW-0411">Iron-sulfur</keyword>
<dbReference type="InterPro" id="IPR006058">
    <property type="entry name" value="2Fe2S_fd_BS"/>
</dbReference>
<dbReference type="InterPro" id="IPR036010">
    <property type="entry name" value="2Fe-2S_ferredoxin-like_sf"/>
</dbReference>
<dbReference type="InterPro" id="IPR036884">
    <property type="entry name" value="2Fe-2S-bd_dom_sf"/>
</dbReference>
<evidence type="ECO:0000256" key="3">
    <source>
        <dbReference type="ARBA" id="ARBA00023002"/>
    </source>
</evidence>
<evidence type="ECO:0000259" key="6">
    <source>
        <dbReference type="PROSITE" id="PS51085"/>
    </source>
</evidence>
<dbReference type="Gene3D" id="1.10.150.120">
    <property type="entry name" value="[2Fe-2S]-binding domain"/>
    <property type="match status" value="1"/>
</dbReference>
<dbReference type="AlphaFoldDB" id="A0A235ER61"/>
<dbReference type="PANTHER" id="PTHR44379">
    <property type="entry name" value="OXIDOREDUCTASE WITH IRON-SULFUR SUBUNIT"/>
    <property type="match status" value="1"/>
</dbReference>
<dbReference type="EMBL" id="NOIG01000004">
    <property type="protein sequence ID" value="OYD51511.1"/>
    <property type="molecule type" value="Genomic_DNA"/>
</dbReference>
<name>A0A235ER61_9BURK</name>
<feature type="domain" description="2Fe-2S ferredoxin-type" evidence="6">
    <location>
        <begin position="1"/>
        <end position="76"/>
    </location>
</feature>
<keyword evidence="1" id="KW-0001">2Fe-2S</keyword>
<dbReference type="Pfam" id="PF00111">
    <property type="entry name" value="Fer2"/>
    <property type="match status" value="1"/>
</dbReference>
<dbReference type="RefSeq" id="WP_094287677.1">
    <property type="nucleotide sequence ID" value="NZ_NOIG01000004.1"/>
</dbReference>
<dbReference type="Gene3D" id="3.10.20.30">
    <property type="match status" value="1"/>
</dbReference>
<dbReference type="GO" id="GO:0051537">
    <property type="term" value="F:2 iron, 2 sulfur cluster binding"/>
    <property type="evidence" value="ECO:0007669"/>
    <property type="project" value="UniProtKB-KW"/>
</dbReference>
<dbReference type="InterPro" id="IPR002888">
    <property type="entry name" value="2Fe-2S-bd"/>
</dbReference>
<dbReference type="GO" id="GO:0016491">
    <property type="term" value="F:oxidoreductase activity"/>
    <property type="evidence" value="ECO:0007669"/>
    <property type="project" value="UniProtKB-KW"/>
</dbReference>
<evidence type="ECO:0000256" key="4">
    <source>
        <dbReference type="ARBA" id="ARBA00023004"/>
    </source>
</evidence>
<proteinExistence type="predicted"/>
<dbReference type="OrthoDB" id="9179439at2"/>
<dbReference type="InterPro" id="IPR051452">
    <property type="entry name" value="Diverse_Oxidoreductases"/>
</dbReference>
<reference evidence="7 8" key="1">
    <citation type="submission" date="2017-07" db="EMBL/GenBank/DDBJ databases">
        <title>Acidovorax KNDSW TSA 6 genome sequence and assembly.</title>
        <authorList>
            <person name="Mayilraj S."/>
        </authorList>
    </citation>
    <scope>NUCLEOTIDE SEQUENCE [LARGE SCALE GENOMIC DNA]</scope>
    <source>
        <strain evidence="7 8">KNDSW-TSA6</strain>
    </source>
</reference>
<keyword evidence="3" id="KW-0560">Oxidoreductase</keyword>
<keyword evidence="4" id="KW-0408">Iron</keyword>
<dbReference type="PANTHER" id="PTHR44379:SF2">
    <property type="entry name" value="BLR6218 PROTEIN"/>
    <property type="match status" value="1"/>
</dbReference>